<feature type="transmembrane region" description="Helical" evidence="1">
    <location>
        <begin position="141"/>
        <end position="159"/>
    </location>
</feature>
<keyword evidence="1" id="KW-0812">Transmembrane</keyword>
<dbReference type="CDD" id="cd01610">
    <property type="entry name" value="PAP2_like"/>
    <property type="match status" value="1"/>
</dbReference>
<accession>A0A943EH08</accession>
<feature type="domain" description="Phosphatidic acid phosphatase type 2/haloperoxidase" evidence="2">
    <location>
        <begin position="54"/>
        <end position="160"/>
    </location>
</feature>
<organism evidence="3 4">
    <name type="scientific">Thomasclavelia spiroformis</name>
    <dbReference type="NCBI Taxonomy" id="29348"/>
    <lineage>
        <taxon>Bacteria</taxon>
        <taxon>Bacillati</taxon>
        <taxon>Bacillota</taxon>
        <taxon>Erysipelotrichia</taxon>
        <taxon>Erysipelotrichales</taxon>
        <taxon>Coprobacillaceae</taxon>
        <taxon>Thomasclavelia</taxon>
    </lineage>
</organism>
<dbReference type="RefSeq" id="WP_297668664.1">
    <property type="nucleotide sequence ID" value="NZ_JAGZCC010000016.1"/>
</dbReference>
<feature type="transmembrane region" description="Helical" evidence="1">
    <location>
        <begin position="94"/>
        <end position="113"/>
    </location>
</feature>
<reference evidence="3" key="1">
    <citation type="submission" date="2021-02" db="EMBL/GenBank/DDBJ databases">
        <title>Infant gut strain persistence is associated with maternal origin, phylogeny, and functional potential including surface adhesion and iron acquisition.</title>
        <authorList>
            <person name="Lou Y.C."/>
        </authorList>
    </citation>
    <scope>NUCLEOTIDE SEQUENCE</scope>
    <source>
        <strain evidence="3">L3_108_000G1_dasL3_108_000G1_metabat.metabat.11</strain>
    </source>
</reference>
<keyword evidence="1" id="KW-1133">Transmembrane helix</keyword>
<dbReference type="InterPro" id="IPR000326">
    <property type="entry name" value="PAP2/HPO"/>
</dbReference>
<evidence type="ECO:0000259" key="2">
    <source>
        <dbReference type="SMART" id="SM00014"/>
    </source>
</evidence>
<sequence length="160" mass="18704">METFYKNMNNFIWQHPFLKGCIHFTSRFCPYMIIIFYSLFLLKIYIEWQSHLFFFIKNPLYAVLIAIVLKLLINRKRPTQKYNIKPIDDLKRKNYSFPSIQIVFATSIALTVLKYGPNMGLLLSVLAIALTISRFLSGVHYLSDIVVSVCIAFIINIILI</sequence>
<proteinExistence type="predicted"/>
<name>A0A943EH08_9FIRM</name>
<dbReference type="SUPFAM" id="SSF48317">
    <property type="entry name" value="Acid phosphatase/Vanadium-dependent haloperoxidase"/>
    <property type="match status" value="1"/>
</dbReference>
<evidence type="ECO:0000313" key="3">
    <source>
        <dbReference type="EMBL" id="MBS5587999.1"/>
    </source>
</evidence>
<gene>
    <name evidence="3" type="ORF">KHX14_04155</name>
</gene>
<evidence type="ECO:0000313" key="4">
    <source>
        <dbReference type="Proteomes" id="UP000751224"/>
    </source>
</evidence>
<dbReference type="AlphaFoldDB" id="A0A943EH08"/>
<comment type="caution">
    <text evidence="3">The sequence shown here is derived from an EMBL/GenBank/DDBJ whole genome shotgun (WGS) entry which is preliminary data.</text>
</comment>
<feature type="transmembrane region" description="Helical" evidence="1">
    <location>
        <begin position="52"/>
        <end position="73"/>
    </location>
</feature>
<dbReference type="SMART" id="SM00014">
    <property type="entry name" value="acidPPc"/>
    <property type="match status" value="1"/>
</dbReference>
<dbReference type="Proteomes" id="UP000751224">
    <property type="component" value="Unassembled WGS sequence"/>
</dbReference>
<dbReference type="InterPro" id="IPR036938">
    <property type="entry name" value="PAP2/HPO_sf"/>
</dbReference>
<evidence type="ECO:0000256" key="1">
    <source>
        <dbReference type="SAM" id="Phobius"/>
    </source>
</evidence>
<protein>
    <submittedName>
        <fullName evidence="3">Phosphatase PAP2 family protein</fullName>
    </submittedName>
</protein>
<feature type="transmembrane region" description="Helical" evidence="1">
    <location>
        <begin position="28"/>
        <end position="46"/>
    </location>
</feature>
<dbReference type="Pfam" id="PF01569">
    <property type="entry name" value="PAP2"/>
    <property type="match status" value="1"/>
</dbReference>
<dbReference type="Gene3D" id="1.20.144.10">
    <property type="entry name" value="Phosphatidic acid phosphatase type 2/haloperoxidase"/>
    <property type="match status" value="1"/>
</dbReference>
<dbReference type="EMBL" id="JAGZCC010000016">
    <property type="protein sequence ID" value="MBS5587999.1"/>
    <property type="molecule type" value="Genomic_DNA"/>
</dbReference>
<keyword evidence="1" id="KW-0472">Membrane</keyword>